<name>A0A7J7NGB7_9MAGN</name>
<sequence length="101" mass="11478">MASSRGRWVPLSVFMGDTRRLGFSPTRVESVERGKGLSTRVNIGKDFVEEGLRSTRIVLGNLMFKMWGLTEKFKEKDTRYTGSATFTYDSFMTTVIPFLVP</sequence>
<dbReference type="InterPro" id="IPR044590">
    <property type="entry name" value="CML48/49/50"/>
</dbReference>
<dbReference type="Proteomes" id="UP000541444">
    <property type="component" value="Unassembled WGS sequence"/>
</dbReference>
<evidence type="ECO:0000313" key="1">
    <source>
        <dbReference type="EMBL" id="KAF6165918.1"/>
    </source>
</evidence>
<dbReference type="PANTHER" id="PTHR46824:SF2">
    <property type="entry name" value="CALCIUM-BINDING PROTEIN CML48-RELATED"/>
    <property type="match status" value="1"/>
</dbReference>
<dbReference type="PANTHER" id="PTHR46824">
    <property type="entry name" value="CALCIUM-BINDING PROTEIN CML48-RELATED"/>
    <property type="match status" value="1"/>
</dbReference>
<evidence type="ECO:0000313" key="2">
    <source>
        <dbReference type="Proteomes" id="UP000541444"/>
    </source>
</evidence>
<dbReference type="AlphaFoldDB" id="A0A7J7NGB7"/>
<dbReference type="EMBL" id="JACGCM010000816">
    <property type="protein sequence ID" value="KAF6165918.1"/>
    <property type="molecule type" value="Genomic_DNA"/>
</dbReference>
<comment type="caution">
    <text evidence="1">The sequence shown here is derived from an EMBL/GenBank/DDBJ whole genome shotgun (WGS) entry which is preliminary data.</text>
</comment>
<accession>A0A7J7NGB7</accession>
<protein>
    <submittedName>
        <fullName evidence="1">Uncharacterized protein</fullName>
    </submittedName>
</protein>
<reference evidence="1 2" key="1">
    <citation type="journal article" date="2020" name="IScience">
        <title>Genome Sequencing of the Endangered Kingdonia uniflora (Circaeasteraceae, Ranunculales) Reveals Potential Mechanisms of Evolutionary Specialization.</title>
        <authorList>
            <person name="Sun Y."/>
            <person name="Deng T."/>
            <person name="Zhang A."/>
            <person name="Moore M.J."/>
            <person name="Landis J.B."/>
            <person name="Lin N."/>
            <person name="Zhang H."/>
            <person name="Zhang X."/>
            <person name="Huang J."/>
            <person name="Zhang X."/>
            <person name="Sun H."/>
            <person name="Wang H."/>
        </authorList>
    </citation>
    <scope>NUCLEOTIDE SEQUENCE [LARGE SCALE GENOMIC DNA]</scope>
    <source>
        <strain evidence="1">TB1705</strain>
        <tissue evidence="1">Leaf</tissue>
    </source>
</reference>
<proteinExistence type="predicted"/>
<gene>
    <name evidence="1" type="ORF">GIB67_012815</name>
</gene>
<organism evidence="1 2">
    <name type="scientific">Kingdonia uniflora</name>
    <dbReference type="NCBI Taxonomy" id="39325"/>
    <lineage>
        <taxon>Eukaryota</taxon>
        <taxon>Viridiplantae</taxon>
        <taxon>Streptophyta</taxon>
        <taxon>Embryophyta</taxon>
        <taxon>Tracheophyta</taxon>
        <taxon>Spermatophyta</taxon>
        <taxon>Magnoliopsida</taxon>
        <taxon>Ranunculales</taxon>
        <taxon>Circaeasteraceae</taxon>
        <taxon>Kingdonia</taxon>
    </lineage>
</organism>
<dbReference type="OrthoDB" id="186625at2759"/>
<keyword evidence="2" id="KW-1185">Reference proteome</keyword>